<dbReference type="PANTHER" id="PTHR46081:SF8">
    <property type="entry name" value="PEPTIDE METHIONINE SULFOXIDE REDUCTASE 2"/>
    <property type="match status" value="1"/>
</dbReference>
<keyword evidence="5" id="KW-0560">Oxidoreductase</keyword>
<dbReference type="GO" id="GO:0030091">
    <property type="term" value="P:protein repair"/>
    <property type="evidence" value="ECO:0007669"/>
    <property type="project" value="InterPro"/>
</dbReference>
<protein>
    <recommendedName>
        <fullName evidence="7">MsrB domain-containing protein</fullName>
    </recommendedName>
</protein>
<name>A0A7S4PSI7_9DINO</name>
<gene>
    <name evidence="8" type="ORF">AMON00008_LOCUS708</name>
</gene>
<dbReference type="Pfam" id="PF01641">
    <property type="entry name" value="SelR"/>
    <property type="match status" value="1"/>
</dbReference>
<organism evidence="8">
    <name type="scientific">Alexandrium monilatum</name>
    <dbReference type="NCBI Taxonomy" id="311494"/>
    <lineage>
        <taxon>Eukaryota</taxon>
        <taxon>Sar</taxon>
        <taxon>Alveolata</taxon>
        <taxon>Dinophyceae</taxon>
        <taxon>Gonyaulacales</taxon>
        <taxon>Pyrocystaceae</taxon>
        <taxon>Alexandrium</taxon>
    </lineage>
</organism>
<dbReference type="InterPro" id="IPR002579">
    <property type="entry name" value="Met_Sox_Rdtase_MsrB_dom"/>
</dbReference>
<dbReference type="EMBL" id="HBNR01000970">
    <property type="protein sequence ID" value="CAE4561089.1"/>
    <property type="molecule type" value="Transcribed_RNA"/>
</dbReference>
<dbReference type="Gene3D" id="2.170.150.20">
    <property type="entry name" value="Peptide methionine sulfoxide reductase"/>
    <property type="match status" value="1"/>
</dbReference>
<dbReference type="SUPFAM" id="SSF51316">
    <property type="entry name" value="Mss4-like"/>
    <property type="match status" value="1"/>
</dbReference>
<evidence type="ECO:0000256" key="5">
    <source>
        <dbReference type="ARBA" id="ARBA00023002"/>
    </source>
</evidence>
<evidence type="ECO:0000256" key="4">
    <source>
        <dbReference type="ARBA" id="ARBA00022833"/>
    </source>
</evidence>
<reference evidence="8" key="1">
    <citation type="submission" date="2021-01" db="EMBL/GenBank/DDBJ databases">
        <authorList>
            <person name="Corre E."/>
            <person name="Pelletier E."/>
            <person name="Niang G."/>
            <person name="Scheremetjew M."/>
            <person name="Finn R."/>
            <person name="Kale V."/>
            <person name="Holt S."/>
            <person name="Cochrane G."/>
            <person name="Meng A."/>
            <person name="Brown T."/>
            <person name="Cohen L."/>
        </authorList>
    </citation>
    <scope>NUCLEOTIDE SEQUENCE</scope>
    <source>
        <strain evidence="8">CCMP3105</strain>
    </source>
</reference>
<comment type="similarity">
    <text evidence="2">Belongs to the MsrB Met sulfoxide reductase family.</text>
</comment>
<sequence>MRAGLGPQPGEFAPAGRQGAGGSCWGRRRRQGASGPRQGVQASGEAPWPTHPLEDEEWEQLLSPARYSVLRDKVTEPRGSGEYDKFFPGEGHFRCAGCDTPLYSAAAKMQGGCGWPAFGRCYAGANERARVVAQVDWVAGGREILCRRCGGHLGHVFMDGNPERHCVNSLSITYSEGPPTTEGGSELPAEVLTDMSTFHRQLKEHSRNGSYDGVIDP</sequence>
<dbReference type="InterPro" id="IPR011057">
    <property type="entry name" value="Mss4-like_sf"/>
</dbReference>
<dbReference type="AlphaFoldDB" id="A0A7S4PSI7"/>
<evidence type="ECO:0000256" key="3">
    <source>
        <dbReference type="ARBA" id="ARBA00022723"/>
    </source>
</evidence>
<evidence type="ECO:0000256" key="6">
    <source>
        <dbReference type="SAM" id="MobiDB-lite"/>
    </source>
</evidence>
<evidence type="ECO:0000256" key="2">
    <source>
        <dbReference type="ARBA" id="ARBA00007174"/>
    </source>
</evidence>
<proteinExistence type="inferred from homology"/>
<evidence type="ECO:0000256" key="1">
    <source>
        <dbReference type="ARBA" id="ARBA00001947"/>
    </source>
</evidence>
<feature type="region of interest" description="Disordered" evidence="6">
    <location>
        <begin position="1"/>
        <end position="51"/>
    </location>
</feature>
<keyword evidence="3" id="KW-0479">Metal-binding</keyword>
<dbReference type="GO" id="GO:0046872">
    <property type="term" value="F:metal ion binding"/>
    <property type="evidence" value="ECO:0007669"/>
    <property type="project" value="UniProtKB-KW"/>
</dbReference>
<dbReference type="GO" id="GO:0006979">
    <property type="term" value="P:response to oxidative stress"/>
    <property type="evidence" value="ECO:0007669"/>
    <property type="project" value="InterPro"/>
</dbReference>
<dbReference type="GO" id="GO:0033743">
    <property type="term" value="F:peptide-methionine (R)-S-oxide reductase activity"/>
    <property type="evidence" value="ECO:0007669"/>
    <property type="project" value="InterPro"/>
</dbReference>
<dbReference type="PANTHER" id="PTHR46081">
    <property type="entry name" value="PEPTIDE METHIONINE SULFOXIDE REDUCTASE 2"/>
    <property type="match status" value="1"/>
</dbReference>
<dbReference type="InterPro" id="IPR028427">
    <property type="entry name" value="Met_Sox_Rdtase_MsrB"/>
</dbReference>
<keyword evidence="4" id="KW-0862">Zinc</keyword>
<comment type="cofactor">
    <cofactor evidence="1">
        <name>Zn(2+)</name>
        <dbReference type="ChEBI" id="CHEBI:29105"/>
    </cofactor>
</comment>
<evidence type="ECO:0000313" key="8">
    <source>
        <dbReference type="EMBL" id="CAE4561089.1"/>
    </source>
</evidence>
<dbReference type="PROSITE" id="PS51790">
    <property type="entry name" value="MSRB"/>
    <property type="match status" value="1"/>
</dbReference>
<evidence type="ECO:0000259" key="7">
    <source>
        <dbReference type="PROSITE" id="PS51790"/>
    </source>
</evidence>
<accession>A0A7S4PSI7</accession>
<feature type="domain" description="MsrB" evidence="7">
    <location>
        <begin position="55"/>
        <end position="177"/>
    </location>
</feature>